<evidence type="ECO:0000256" key="2">
    <source>
        <dbReference type="ARBA" id="ARBA00022741"/>
    </source>
</evidence>
<dbReference type="GO" id="GO:0016887">
    <property type="term" value="F:ATP hydrolysis activity"/>
    <property type="evidence" value="ECO:0007669"/>
    <property type="project" value="InterPro"/>
</dbReference>
<evidence type="ECO:0000259" key="4">
    <source>
        <dbReference type="PROSITE" id="PS50893"/>
    </source>
</evidence>
<dbReference type="InterPro" id="IPR050166">
    <property type="entry name" value="ABC_transporter_ATP-bind"/>
</dbReference>
<dbReference type="SMART" id="SM00382">
    <property type="entry name" value="AAA"/>
    <property type="match status" value="1"/>
</dbReference>
<dbReference type="PANTHER" id="PTHR42788">
    <property type="entry name" value="TAURINE IMPORT ATP-BINDING PROTEIN-RELATED"/>
    <property type="match status" value="1"/>
</dbReference>
<dbReference type="InterPro" id="IPR017871">
    <property type="entry name" value="ABC_transporter-like_CS"/>
</dbReference>
<accession>A0A6J6PGX8</accession>
<organism evidence="5">
    <name type="scientific">freshwater metagenome</name>
    <dbReference type="NCBI Taxonomy" id="449393"/>
    <lineage>
        <taxon>unclassified sequences</taxon>
        <taxon>metagenomes</taxon>
        <taxon>ecological metagenomes</taxon>
    </lineage>
</organism>
<name>A0A6J6PGX8_9ZZZZ</name>
<dbReference type="GO" id="GO:0005524">
    <property type="term" value="F:ATP binding"/>
    <property type="evidence" value="ECO:0007669"/>
    <property type="project" value="UniProtKB-KW"/>
</dbReference>
<evidence type="ECO:0000256" key="3">
    <source>
        <dbReference type="ARBA" id="ARBA00022840"/>
    </source>
</evidence>
<dbReference type="PROSITE" id="PS50893">
    <property type="entry name" value="ABC_TRANSPORTER_2"/>
    <property type="match status" value="1"/>
</dbReference>
<sequence>MAVDIAVENVSARYDDSLVLNSVSFSVAAGERIGIVGRSGVGKSTLLGIISGLDEPESGRVQVGDTSDPAGRLAHCVVMPQADCLLPWRNALENAVLALENQGLSRRAARAEADALFVHLGLDGAQERTPNQLSGGMRQRVAFARTVLARKPVLLLDEPFGALDTITRYELQDWLRGYLLEAPSTVVLVTHDIEEALVLCDRVLVFSVAGSLTEIAGFGSTATPRSDLISDSAFLARRRTVLEEL</sequence>
<gene>
    <name evidence="5" type="ORF">UFOPK2399_00998</name>
</gene>
<dbReference type="InterPro" id="IPR003439">
    <property type="entry name" value="ABC_transporter-like_ATP-bd"/>
</dbReference>
<evidence type="ECO:0000313" key="5">
    <source>
        <dbReference type="EMBL" id="CAB4695554.1"/>
    </source>
</evidence>
<protein>
    <submittedName>
        <fullName evidence="5">Unannotated protein</fullName>
    </submittedName>
</protein>
<dbReference type="AlphaFoldDB" id="A0A6J6PGX8"/>
<evidence type="ECO:0000256" key="1">
    <source>
        <dbReference type="ARBA" id="ARBA00022448"/>
    </source>
</evidence>
<dbReference type="EMBL" id="CAEZXP010000002">
    <property type="protein sequence ID" value="CAB4695554.1"/>
    <property type="molecule type" value="Genomic_DNA"/>
</dbReference>
<dbReference type="PANTHER" id="PTHR42788:SF2">
    <property type="entry name" value="ABC TRANSPORTER ATP-BINDING PROTEIN"/>
    <property type="match status" value="1"/>
</dbReference>
<keyword evidence="1" id="KW-0813">Transport</keyword>
<reference evidence="5" key="1">
    <citation type="submission" date="2020-05" db="EMBL/GenBank/DDBJ databases">
        <authorList>
            <person name="Chiriac C."/>
            <person name="Salcher M."/>
            <person name="Ghai R."/>
            <person name="Kavagutti S V."/>
        </authorList>
    </citation>
    <scope>NUCLEOTIDE SEQUENCE</scope>
</reference>
<dbReference type="PROSITE" id="PS00211">
    <property type="entry name" value="ABC_TRANSPORTER_1"/>
    <property type="match status" value="1"/>
</dbReference>
<dbReference type="InterPro" id="IPR003593">
    <property type="entry name" value="AAA+_ATPase"/>
</dbReference>
<proteinExistence type="predicted"/>
<feature type="domain" description="ABC transporter" evidence="4">
    <location>
        <begin position="5"/>
        <end position="233"/>
    </location>
</feature>
<dbReference type="Pfam" id="PF00005">
    <property type="entry name" value="ABC_tran"/>
    <property type="match status" value="1"/>
</dbReference>
<dbReference type="InterPro" id="IPR027417">
    <property type="entry name" value="P-loop_NTPase"/>
</dbReference>
<dbReference type="SUPFAM" id="SSF52540">
    <property type="entry name" value="P-loop containing nucleoside triphosphate hydrolases"/>
    <property type="match status" value="1"/>
</dbReference>
<keyword evidence="2" id="KW-0547">Nucleotide-binding</keyword>
<keyword evidence="3" id="KW-0067">ATP-binding</keyword>
<dbReference type="Gene3D" id="3.40.50.300">
    <property type="entry name" value="P-loop containing nucleotide triphosphate hydrolases"/>
    <property type="match status" value="1"/>
</dbReference>